<dbReference type="GO" id="GO:0061630">
    <property type="term" value="F:ubiquitin protein ligase activity"/>
    <property type="evidence" value="ECO:0007669"/>
    <property type="project" value="TreeGrafter"/>
</dbReference>
<dbReference type="EMBL" id="JAGDFM010000168">
    <property type="protein sequence ID" value="KAG7383724.1"/>
    <property type="molecule type" value="Genomic_DNA"/>
</dbReference>
<evidence type="ECO:0000256" key="3">
    <source>
        <dbReference type="ARBA" id="ARBA00022833"/>
    </source>
</evidence>
<dbReference type="InterPro" id="IPR001683">
    <property type="entry name" value="PX_dom"/>
</dbReference>
<dbReference type="AlphaFoldDB" id="A0A8T1VVZ6"/>
<sequence length="313" mass="35403">MESGGVLNYADFYDSIPRRTPGASKRHLRWFSVDNLRFHEQKELPLLVNVSSTSMEEDFVVYHCTVSSVTSKKTWSMSYRYSEFLEFRAKLDDQWTCHDVNCSGSCQALRDVVSAYFPKKRLAVLSTNHGAIASRKKKFEFVLIHLLRTVLLPGSVMKCRHARQNLPANVFEFLGVEDAGDRRSLLQIFADNCSTASENSADDTTQCMVCLDNVGLQQHDAGGSDTDDDDSDVDGSQITPNRSDEDNAQTVLPCAHTFHRKCIFEWLLFAFHCPVCRAGLCPNAFTSNLRPKTHIQWWLSDFEEDLLVPSTAQ</sequence>
<evidence type="ECO:0000256" key="1">
    <source>
        <dbReference type="ARBA" id="ARBA00022723"/>
    </source>
</evidence>
<evidence type="ECO:0000256" key="5">
    <source>
        <dbReference type="SAM" id="MobiDB-lite"/>
    </source>
</evidence>
<keyword evidence="2 4" id="KW-0863">Zinc-finger</keyword>
<dbReference type="Pfam" id="PF13639">
    <property type="entry name" value="zf-RING_2"/>
    <property type="match status" value="1"/>
</dbReference>
<dbReference type="PANTHER" id="PTHR45969:SF69">
    <property type="entry name" value="FINGER DOMAIN PROTEIN, PUTATIVE (AFU_ORTHOLOGUE AFUA_3G12190)-RELATED"/>
    <property type="match status" value="1"/>
</dbReference>
<evidence type="ECO:0000313" key="8">
    <source>
        <dbReference type="EMBL" id="KAG7383724.1"/>
    </source>
</evidence>
<comment type="caution">
    <text evidence="8">The sequence shown here is derived from an EMBL/GenBank/DDBJ whole genome shotgun (WGS) entry which is preliminary data.</text>
</comment>
<organism evidence="8 9">
    <name type="scientific">Phytophthora pseudosyringae</name>
    <dbReference type="NCBI Taxonomy" id="221518"/>
    <lineage>
        <taxon>Eukaryota</taxon>
        <taxon>Sar</taxon>
        <taxon>Stramenopiles</taxon>
        <taxon>Oomycota</taxon>
        <taxon>Peronosporomycetes</taxon>
        <taxon>Peronosporales</taxon>
        <taxon>Peronosporaceae</taxon>
        <taxon>Phytophthora</taxon>
    </lineage>
</organism>
<evidence type="ECO:0000256" key="4">
    <source>
        <dbReference type="PROSITE-ProRule" id="PRU00175"/>
    </source>
</evidence>
<dbReference type="GO" id="GO:0008270">
    <property type="term" value="F:zinc ion binding"/>
    <property type="evidence" value="ECO:0007669"/>
    <property type="project" value="UniProtKB-KW"/>
</dbReference>
<dbReference type="PANTHER" id="PTHR45969">
    <property type="entry name" value="RING ZINC FINGER PROTEIN-RELATED"/>
    <property type="match status" value="1"/>
</dbReference>
<name>A0A8T1VVZ6_9STRA</name>
<keyword evidence="9" id="KW-1185">Reference proteome</keyword>
<dbReference type="PROSITE" id="PS50195">
    <property type="entry name" value="PX"/>
    <property type="match status" value="1"/>
</dbReference>
<feature type="region of interest" description="Disordered" evidence="5">
    <location>
        <begin position="220"/>
        <end position="246"/>
    </location>
</feature>
<dbReference type="Proteomes" id="UP000694044">
    <property type="component" value="Unassembled WGS sequence"/>
</dbReference>
<feature type="domain" description="RING-type" evidence="6">
    <location>
        <begin position="207"/>
        <end position="277"/>
    </location>
</feature>
<dbReference type="PROSITE" id="PS50089">
    <property type="entry name" value="ZF_RING_2"/>
    <property type="match status" value="1"/>
</dbReference>
<feature type="domain" description="PX" evidence="7">
    <location>
        <begin position="40"/>
        <end position="181"/>
    </location>
</feature>
<dbReference type="SMART" id="SM00184">
    <property type="entry name" value="RING"/>
    <property type="match status" value="1"/>
</dbReference>
<dbReference type="GO" id="GO:0035091">
    <property type="term" value="F:phosphatidylinositol binding"/>
    <property type="evidence" value="ECO:0007669"/>
    <property type="project" value="InterPro"/>
</dbReference>
<evidence type="ECO:0000259" key="7">
    <source>
        <dbReference type="PROSITE" id="PS50195"/>
    </source>
</evidence>
<reference evidence="8" key="1">
    <citation type="submission" date="2021-02" db="EMBL/GenBank/DDBJ databases">
        <authorList>
            <person name="Palmer J.M."/>
        </authorList>
    </citation>
    <scope>NUCLEOTIDE SEQUENCE</scope>
    <source>
        <strain evidence="8">SCRP734</strain>
    </source>
</reference>
<gene>
    <name evidence="8" type="ORF">PHYPSEUDO_003339</name>
</gene>
<dbReference type="GO" id="GO:0016567">
    <property type="term" value="P:protein ubiquitination"/>
    <property type="evidence" value="ECO:0007669"/>
    <property type="project" value="TreeGrafter"/>
</dbReference>
<keyword evidence="1" id="KW-0479">Metal-binding</keyword>
<keyword evidence="3" id="KW-0862">Zinc</keyword>
<evidence type="ECO:0000313" key="9">
    <source>
        <dbReference type="Proteomes" id="UP000694044"/>
    </source>
</evidence>
<dbReference type="InterPro" id="IPR001841">
    <property type="entry name" value="Znf_RING"/>
</dbReference>
<accession>A0A8T1VVZ6</accession>
<dbReference type="OrthoDB" id="4348522at2759"/>
<protein>
    <recommendedName>
        <fullName evidence="10">RING-type domain-containing protein</fullName>
    </recommendedName>
</protein>
<evidence type="ECO:0000256" key="2">
    <source>
        <dbReference type="ARBA" id="ARBA00022771"/>
    </source>
</evidence>
<proteinExistence type="predicted"/>
<evidence type="ECO:0008006" key="10">
    <source>
        <dbReference type="Google" id="ProtNLM"/>
    </source>
</evidence>
<evidence type="ECO:0000259" key="6">
    <source>
        <dbReference type="PROSITE" id="PS50089"/>
    </source>
</evidence>